<comment type="caution">
    <text evidence="11">The sequence shown here is derived from an EMBL/GenBank/DDBJ whole genome shotgun (WGS) entry which is preliminary data.</text>
</comment>
<protein>
    <recommendedName>
        <fullName evidence="7">UDP-N-acetylmuramoylalanine--D-glutamate ligase</fullName>
        <ecNumber evidence="7">6.3.2.9</ecNumber>
    </recommendedName>
</protein>
<dbReference type="Proteomes" id="UP000176185">
    <property type="component" value="Unassembled WGS sequence"/>
</dbReference>
<evidence type="ECO:0000256" key="3">
    <source>
        <dbReference type="ARBA" id="ARBA00022490"/>
    </source>
</evidence>
<dbReference type="UniPathway" id="UPA00219"/>
<dbReference type="GO" id="GO:0009252">
    <property type="term" value="P:peptidoglycan biosynthetic process"/>
    <property type="evidence" value="ECO:0007669"/>
    <property type="project" value="UniProtKB-UniPathway"/>
</dbReference>
<dbReference type="SUPFAM" id="SSF53623">
    <property type="entry name" value="MurD-like peptide ligases, catalytic domain"/>
    <property type="match status" value="1"/>
</dbReference>
<evidence type="ECO:0000259" key="9">
    <source>
        <dbReference type="Pfam" id="PF02875"/>
    </source>
</evidence>
<keyword evidence="3" id="KW-0963">Cytoplasm</keyword>
<feature type="domain" description="Mur ligase central" evidence="10">
    <location>
        <begin position="100"/>
        <end position="295"/>
    </location>
</feature>
<reference evidence="11 12" key="1">
    <citation type="journal article" date="2016" name="Nat. Commun.">
        <title>Thousands of microbial genomes shed light on interconnected biogeochemical processes in an aquifer system.</title>
        <authorList>
            <person name="Anantharaman K."/>
            <person name="Brown C.T."/>
            <person name="Hug L.A."/>
            <person name="Sharon I."/>
            <person name="Castelle C.J."/>
            <person name="Probst A.J."/>
            <person name="Thomas B.C."/>
            <person name="Singh A."/>
            <person name="Wilkins M.J."/>
            <person name="Karaoz U."/>
            <person name="Brodie E.L."/>
            <person name="Williams K.H."/>
            <person name="Hubbard S.S."/>
            <person name="Banfield J.F."/>
        </authorList>
    </citation>
    <scope>NUCLEOTIDE SEQUENCE [LARGE SCALE GENOMIC DNA]</scope>
</reference>
<comment type="function">
    <text evidence="7">Cell wall formation. Catalyzes the addition of glutamate to the nucleotide precursor UDP-N-acetylmuramoyl-L-alanine (UMA).</text>
</comment>
<dbReference type="Gene3D" id="3.40.1190.10">
    <property type="entry name" value="Mur-like, catalytic domain"/>
    <property type="match status" value="1"/>
</dbReference>
<evidence type="ECO:0000256" key="7">
    <source>
        <dbReference type="RuleBase" id="RU003664"/>
    </source>
</evidence>
<dbReference type="GO" id="GO:0008764">
    <property type="term" value="F:UDP-N-acetylmuramoylalanine-D-glutamate ligase activity"/>
    <property type="evidence" value="ECO:0007669"/>
    <property type="project" value="UniProtKB-EC"/>
</dbReference>
<feature type="domain" description="Mur ligase C-terminal" evidence="9">
    <location>
        <begin position="340"/>
        <end position="457"/>
    </location>
</feature>
<evidence type="ECO:0000256" key="5">
    <source>
        <dbReference type="ARBA" id="ARBA00022741"/>
    </source>
</evidence>
<comment type="subcellular location">
    <subcellularLocation>
        <location evidence="1 7">Cytoplasm</location>
    </subcellularLocation>
</comment>
<keyword evidence="5" id="KW-0547">Nucleotide-binding</keyword>
<dbReference type="Pfam" id="PF02875">
    <property type="entry name" value="Mur_ligase_C"/>
    <property type="match status" value="1"/>
</dbReference>
<comment type="catalytic activity">
    <reaction evidence="7">
        <text>UDP-N-acetyl-alpha-D-muramoyl-L-alanine + D-glutamate + ATP = UDP-N-acetyl-alpha-D-muramoyl-L-alanyl-D-glutamate + ADP + phosphate + H(+)</text>
        <dbReference type="Rhea" id="RHEA:16429"/>
        <dbReference type="ChEBI" id="CHEBI:15378"/>
        <dbReference type="ChEBI" id="CHEBI:29986"/>
        <dbReference type="ChEBI" id="CHEBI:30616"/>
        <dbReference type="ChEBI" id="CHEBI:43474"/>
        <dbReference type="ChEBI" id="CHEBI:83898"/>
        <dbReference type="ChEBI" id="CHEBI:83900"/>
        <dbReference type="ChEBI" id="CHEBI:456216"/>
        <dbReference type="EC" id="6.3.2.9"/>
    </reaction>
</comment>
<dbReference type="GO" id="GO:0005737">
    <property type="term" value="C:cytoplasm"/>
    <property type="evidence" value="ECO:0007669"/>
    <property type="project" value="UniProtKB-SubCell"/>
</dbReference>
<keyword evidence="4 11" id="KW-0436">Ligase</keyword>
<dbReference type="EC" id="6.3.2.9" evidence="7"/>
<evidence type="ECO:0000313" key="11">
    <source>
        <dbReference type="EMBL" id="OGC80553.1"/>
    </source>
</evidence>
<evidence type="ECO:0000256" key="4">
    <source>
        <dbReference type="ARBA" id="ARBA00022598"/>
    </source>
</evidence>
<organism evidence="11 12">
    <name type="scientific">Candidatus Adlerbacteria bacterium RIFCSPLOWO2_01_FULL_51_16</name>
    <dbReference type="NCBI Taxonomy" id="1797243"/>
    <lineage>
        <taxon>Bacteria</taxon>
        <taxon>Candidatus Adleribacteriota</taxon>
    </lineage>
</organism>
<comment type="pathway">
    <text evidence="2 7">Cell wall biogenesis; peptidoglycan biosynthesis.</text>
</comment>
<proteinExistence type="predicted"/>
<dbReference type="InterPro" id="IPR005762">
    <property type="entry name" value="MurD"/>
</dbReference>
<keyword evidence="6" id="KW-0067">ATP-binding</keyword>
<keyword evidence="7" id="KW-0131">Cell cycle</keyword>
<dbReference type="InterPro" id="IPR036615">
    <property type="entry name" value="Mur_ligase_C_dom_sf"/>
</dbReference>
<evidence type="ECO:0000256" key="1">
    <source>
        <dbReference type="ARBA" id="ARBA00004496"/>
    </source>
</evidence>
<keyword evidence="7" id="KW-0133">Cell shape</keyword>
<dbReference type="InterPro" id="IPR036565">
    <property type="entry name" value="Mur-like_cat_sf"/>
</dbReference>
<dbReference type="STRING" id="1797243.A2943_01305"/>
<dbReference type="Pfam" id="PF08245">
    <property type="entry name" value="Mur_ligase_M"/>
    <property type="match status" value="1"/>
</dbReference>
<dbReference type="NCBIfam" id="TIGR01087">
    <property type="entry name" value="murD"/>
    <property type="match status" value="1"/>
</dbReference>
<dbReference type="PANTHER" id="PTHR43692:SF1">
    <property type="entry name" value="UDP-N-ACETYLMURAMOYLALANINE--D-GLUTAMATE LIGASE"/>
    <property type="match status" value="1"/>
</dbReference>
<name>A0A1F4XHE7_9BACT</name>
<keyword evidence="7" id="KW-0573">Peptidoglycan synthesis</keyword>
<evidence type="ECO:0000313" key="12">
    <source>
        <dbReference type="Proteomes" id="UP000176185"/>
    </source>
</evidence>
<evidence type="ECO:0000259" key="10">
    <source>
        <dbReference type="Pfam" id="PF08245"/>
    </source>
</evidence>
<sequence length="482" mass="52687">MRVAILGFSDQEQSESLPIYQYFKTQNADITAFYWGESKLPDEVHKVKIDKSAVIDNLSGFDLIVRGPAVHPRQIRSDTPVTSLTDIFIKESPSKNVVGVTGTKGKGTTSTLVAKMLEAQLSTHSTDAQGRSEGTRRATSSSQGGKKIWLGGNIGKPLLDNLKEIKPEDWIVLEMSAGQLITFTGRIHVGVCLMVVPEHMDWHTDMEEYTNAKANLFKHQSPEDIAIYFAGNETSVRVAGQSPGKKVPYYQKPGAYVRHDGMIVIGDDETEVVHKSEIKLLGEHNLQNICAALTTVSEALGGLDPFDSPPSGGSLRVNPEPVEWIDKAKAVLHSFSGLEHRLELVRESEGVKYYDDSFAATPDSAIVALEAIPGKKVIILGGFDRNLPIEHLAKAVKEHSGDLLKAVLIGAGAGRLAKELDEIGFNNYEIPRAKNMTEIVSSAKRFAKPGSSVVLSPGFTSFDMFKNFVDRGDQFKDVVNQL</sequence>
<evidence type="ECO:0000256" key="8">
    <source>
        <dbReference type="SAM" id="MobiDB-lite"/>
    </source>
</evidence>
<dbReference type="GO" id="GO:0071555">
    <property type="term" value="P:cell wall organization"/>
    <property type="evidence" value="ECO:0007669"/>
    <property type="project" value="UniProtKB-KW"/>
</dbReference>
<evidence type="ECO:0000256" key="6">
    <source>
        <dbReference type="ARBA" id="ARBA00022840"/>
    </source>
</evidence>
<evidence type="ECO:0000256" key="2">
    <source>
        <dbReference type="ARBA" id="ARBA00004752"/>
    </source>
</evidence>
<dbReference type="GO" id="GO:0051301">
    <property type="term" value="P:cell division"/>
    <property type="evidence" value="ECO:0007669"/>
    <property type="project" value="UniProtKB-KW"/>
</dbReference>
<accession>A0A1F4XHE7</accession>
<dbReference type="AlphaFoldDB" id="A0A1F4XHE7"/>
<dbReference type="GO" id="GO:0008360">
    <property type="term" value="P:regulation of cell shape"/>
    <property type="evidence" value="ECO:0007669"/>
    <property type="project" value="UniProtKB-KW"/>
</dbReference>
<dbReference type="InterPro" id="IPR013221">
    <property type="entry name" value="Mur_ligase_cen"/>
</dbReference>
<dbReference type="InterPro" id="IPR004101">
    <property type="entry name" value="Mur_ligase_C"/>
</dbReference>
<feature type="region of interest" description="Disordered" evidence="8">
    <location>
        <begin position="122"/>
        <end position="146"/>
    </location>
</feature>
<keyword evidence="7" id="KW-0132">Cell division</keyword>
<keyword evidence="7" id="KW-0961">Cell wall biogenesis/degradation</keyword>
<gene>
    <name evidence="11" type="ORF">A2943_01305</name>
</gene>
<dbReference type="GO" id="GO:0005524">
    <property type="term" value="F:ATP binding"/>
    <property type="evidence" value="ECO:0007669"/>
    <property type="project" value="UniProtKB-KW"/>
</dbReference>
<dbReference type="EMBL" id="MEWX01000018">
    <property type="protein sequence ID" value="OGC80553.1"/>
    <property type="molecule type" value="Genomic_DNA"/>
</dbReference>
<dbReference type="PANTHER" id="PTHR43692">
    <property type="entry name" value="UDP-N-ACETYLMURAMOYLALANINE--D-GLUTAMATE LIGASE"/>
    <property type="match status" value="1"/>
</dbReference>
<dbReference type="SUPFAM" id="SSF53244">
    <property type="entry name" value="MurD-like peptide ligases, peptide-binding domain"/>
    <property type="match status" value="1"/>
</dbReference>
<dbReference type="Gene3D" id="3.90.190.20">
    <property type="entry name" value="Mur ligase, C-terminal domain"/>
    <property type="match status" value="1"/>
</dbReference>